<evidence type="ECO:0000313" key="6">
    <source>
        <dbReference type="EMBL" id="TDQ43985.1"/>
    </source>
</evidence>
<organism evidence="6 7">
    <name type="scientific">Tepidicella xavieri</name>
    <dbReference type="NCBI Taxonomy" id="360241"/>
    <lineage>
        <taxon>Bacteria</taxon>
        <taxon>Pseudomonadati</taxon>
        <taxon>Pseudomonadota</taxon>
        <taxon>Betaproteobacteria</taxon>
        <taxon>Burkholderiales</taxon>
        <taxon>Tepidicella</taxon>
    </lineage>
</organism>
<dbReference type="OrthoDB" id="9810601at2"/>
<dbReference type="InterPro" id="IPR052719">
    <property type="entry name" value="CvpA-like"/>
</dbReference>
<feature type="transmembrane region" description="Helical" evidence="5">
    <location>
        <begin position="65"/>
        <end position="85"/>
    </location>
</feature>
<evidence type="ECO:0000256" key="2">
    <source>
        <dbReference type="ARBA" id="ARBA00022692"/>
    </source>
</evidence>
<dbReference type="InterPro" id="IPR003825">
    <property type="entry name" value="Colicin-V_CvpA"/>
</dbReference>
<keyword evidence="3 5" id="KW-1133">Transmembrane helix</keyword>
<dbReference type="GO" id="GO:0009403">
    <property type="term" value="P:toxin biosynthetic process"/>
    <property type="evidence" value="ECO:0007669"/>
    <property type="project" value="InterPro"/>
</dbReference>
<keyword evidence="4 5" id="KW-0472">Membrane</keyword>
<dbReference type="AlphaFoldDB" id="A0A4R6UGD8"/>
<feature type="transmembrane region" description="Helical" evidence="5">
    <location>
        <begin position="6"/>
        <end position="21"/>
    </location>
</feature>
<sequence>MSAVDILLLLVLLVSLVLGIWRGLVFEVLSVAGWVAAFFVAQWYADDMAAYLPLGDTAEPLRYAAGFAVVFVAVAFASALIAWLVKKGIEKVGLRPVDRTLGGAFGLLRGAVILLALALVVNMTPMKDEEAWLRSAGAGWLNGGLHSLKGMMPDSIAQYFP</sequence>
<dbReference type="EMBL" id="SNYL01000004">
    <property type="protein sequence ID" value="TDQ43985.1"/>
    <property type="molecule type" value="Genomic_DNA"/>
</dbReference>
<dbReference type="RefSeq" id="WP_133596176.1">
    <property type="nucleotide sequence ID" value="NZ_SNYL01000004.1"/>
</dbReference>
<evidence type="ECO:0000256" key="5">
    <source>
        <dbReference type="SAM" id="Phobius"/>
    </source>
</evidence>
<protein>
    <submittedName>
        <fullName evidence="6">Membrane protein required for colicin V production</fullName>
    </submittedName>
</protein>
<comment type="caution">
    <text evidence="6">The sequence shown here is derived from an EMBL/GenBank/DDBJ whole genome shotgun (WGS) entry which is preliminary data.</text>
</comment>
<gene>
    <name evidence="6" type="ORF">DFR43_10467</name>
</gene>
<keyword evidence="7" id="KW-1185">Reference proteome</keyword>
<dbReference type="Pfam" id="PF02674">
    <property type="entry name" value="Colicin_V"/>
    <property type="match status" value="1"/>
</dbReference>
<reference evidence="6 7" key="1">
    <citation type="submission" date="2019-03" db="EMBL/GenBank/DDBJ databases">
        <title>Genomic Encyclopedia of Type Strains, Phase IV (KMG-IV): sequencing the most valuable type-strain genomes for metagenomic binning, comparative biology and taxonomic classification.</title>
        <authorList>
            <person name="Goeker M."/>
        </authorList>
    </citation>
    <scope>NUCLEOTIDE SEQUENCE [LARGE SCALE GENOMIC DNA]</scope>
    <source>
        <strain evidence="6 7">DSM 19605</strain>
    </source>
</reference>
<evidence type="ECO:0000256" key="1">
    <source>
        <dbReference type="ARBA" id="ARBA00004141"/>
    </source>
</evidence>
<accession>A0A4R6UGD8</accession>
<dbReference type="PANTHER" id="PTHR36926:SF1">
    <property type="entry name" value="COLICIN V PRODUCTION PROTEIN"/>
    <property type="match status" value="1"/>
</dbReference>
<proteinExistence type="predicted"/>
<dbReference type="Proteomes" id="UP000295510">
    <property type="component" value="Unassembled WGS sequence"/>
</dbReference>
<dbReference type="PANTHER" id="PTHR36926">
    <property type="entry name" value="COLICIN V PRODUCTION PROTEIN"/>
    <property type="match status" value="1"/>
</dbReference>
<keyword evidence="2 5" id="KW-0812">Transmembrane</keyword>
<feature type="transmembrane region" description="Helical" evidence="5">
    <location>
        <begin position="28"/>
        <end position="45"/>
    </location>
</feature>
<evidence type="ECO:0000256" key="4">
    <source>
        <dbReference type="ARBA" id="ARBA00023136"/>
    </source>
</evidence>
<dbReference type="GO" id="GO:0016020">
    <property type="term" value="C:membrane"/>
    <property type="evidence" value="ECO:0007669"/>
    <property type="project" value="UniProtKB-SubCell"/>
</dbReference>
<comment type="subcellular location">
    <subcellularLocation>
        <location evidence="1">Membrane</location>
        <topology evidence="1">Multi-pass membrane protein</topology>
    </subcellularLocation>
</comment>
<feature type="transmembrane region" description="Helical" evidence="5">
    <location>
        <begin position="106"/>
        <end position="124"/>
    </location>
</feature>
<evidence type="ECO:0000256" key="3">
    <source>
        <dbReference type="ARBA" id="ARBA00022989"/>
    </source>
</evidence>
<name>A0A4R6UGD8_9BURK</name>
<evidence type="ECO:0000313" key="7">
    <source>
        <dbReference type="Proteomes" id="UP000295510"/>
    </source>
</evidence>